<gene>
    <name evidence="1" type="ORF">FIA58_006450</name>
</gene>
<evidence type="ECO:0000313" key="1">
    <source>
        <dbReference type="EMBL" id="NHN25313.1"/>
    </source>
</evidence>
<dbReference type="RefSeq" id="WP_140961349.1">
    <property type="nucleotide sequence ID" value="NZ_VEVQ02000003.1"/>
</dbReference>
<dbReference type="Proteomes" id="UP000817854">
    <property type="component" value="Unassembled WGS sequence"/>
</dbReference>
<accession>A0ABX0INQ4</accession>
<reference evidence="1" key="2">
    <citation type="submission" date="2020-02" db="EMBL/GenBank/DDBJ databases">
        <title>Flavobacterium profundi sp. nov., isolated from a deep-sea seamount.</title>
        <authorList>
            <person name="Zhang D.-C."/>
        </authorList>
    </citation>
    <scope>NUCLEOTIDE SEQUENCE</scope>
    <source>
        <strain evidence="1">EC11</strain>
    </source>
</reference>
<proteinExistence type="predicted"/>
<name>A0ABX0INQ4_9FLAO</name>
<evidence type="ECO:0008006" key="3">
    <source>
        <dbReference type="Google" id="ProtNLM"/>
    </source>
</evidence>
<evidence type="ECO:0000313" key="2">
    <source>
        <dbReference type="Proteomes" id="UP000817854"/>
    </source>
</evidence>
<dbReference type="EMBL" id="VEVQ02000003">
    <property type="protein sequence ID" value="NHN25313.1"/>
    <property type="molecule type" value="Genomic_DNA"/>
</dbReference>
<reference evidence="1" key="1">
    <citation type="submission" date="2019-05" db="EMBL/GenBank/DDBJ databases">
        <authorList>
            <person name="Lianzixin W."/>
        </authorList>
    </citation>
    <scope>NUCLEOTIDE SEQUENCE</scope>
    <source>
        <strain evidence="1">EC11</strain>
    </source>
</reference>
<sequence length="154" mass="18111">MQKVLIFFIVITISGCSRNNYKSETLNLNKDPLSTQDGDYTYIIEKSLFKKEFSSNRVSAYDAISTNEMAEKIALIYYDYICKEENIKEFSVTSKLVNKNSVWKVLIKSTECSKNNSYCDNFYYYFYLKKIDGEFLLVHTLKPNQFLEKYPPKL</sequence>
<organism evidence="1 2">
    <name type="scientific">Flavobacterium jejuense</name>
    <dbReference type="NCBI Taxonomy" id="1544455"/>
    <lineage>
        <taxon>Bacteria</taxon>
        <taxon>Pseudomonadati</taxon>
        <taxon>Bacteroidota</taxon>
        <taxon>Flavobacteriia</taxon>
        <taxon>Flavobacteriales</taxon>
        <taxon>Flavobacteriaceae</taxon>
        <taxon>Flavobacterium</taxon>
    </lineage>
</organism>
<comment type="caution">
    <text evidence="1">The sequence shown here is derived from an EMBL/GenBank/DDBJ whole genome shotgun (WGS) entry which is preliminary data.</text>
</comment>
<protein>
    <recommendedName>
        <fullName evidence="3">DUF4878 domain-containing protein</fullName>
    </recommendedName>
</protein>
<dbReference type="PROSITE" id="PS51257">
    <property type="entry name" value="PROKAR_LIPOPROTEIN"/>
    <property type="match status" value="1"/>
</dbReference>
<keyword evidence="2" id="KW-1185">Reference proteome</keyword>